<organism evidence="2 3">
    <name type="scientific">Metschnikowia pulcherrima</name>
    <dbReference type="NCBI Taxonomy" id="27326"/>
    <lineage>
        <taxon>Eukaryota</taxon>
        <taxon>Fungi</taxon>
        <taxon>Dikarya</taxon>
        <taxon>Ascomycota</taxon>
        <taxon>Saccharomycotina</taxon>
        <taxon>Pichiomycetes</taxon>
        <taxon>Metschnikowiaceae</taxon>
        <taxon>Metschnikowia</taxon>
    </lineage>
</organism>
<feature type="region of interest" description="Disordered" evidence="1">
    <location>
        <begin position="28"/>
        <end position="80"/>
    </location>
</feature>
<evidence type="ECO:0000313" key="3">
    <source>
        <dbReference type="Proteomes" id="UP000649328"/>
    </source>
</evidence>
<protein>
    <submittedName>
        <fullName evidence="2">Uncharacterized protein</fullName>
    </submittedName>
</protein>
<sequence>MNGVVTKKRIRISPEMVKMLAFFKYRLSGSKGTPSSSDGGGELDELDELDEEMGGEMDGDSGDAARTSKGKNSAAVEIVI</sequence>
<comment type="caution">
    <text evidence="2">The sequence shown here is derived from an EMBL/GenBank/DDBJ whole genome shotgun (WGS) entry which is preliminary data.</text>
</comment>
<keyword evidence="3" id="KW-1185">Reference proteome</keyword>
<evidence type="ECO:0000256" key="1">
    <source>
        <dbReference type="SAM" id="MobiDB-lite"/>
    </source>
</evidence>
<evidence type="ECO:0000313" key="2">
    <source>
        <dbReference type="EMBL" id="KAF7999718.1"/>
    </source>
</evidence>
<proteinExistence type="predicted"/>
<reference evidence="2" key="1">
    <citation type="submission" date="2020-10" db="EMBL/GenBank/DDBJ databases">
        <title>The Whole-Genome Sequence of Metschnikowia persimmonesis, a Novel Endophytic Yeast Species Isolated from Medicinal Plant Diospyros kaki Thumb.</title>
        <authorList>
            <person name="Rahmat E."/>
            <person name="Kang Y."/>
        </authorList>
    </citation>
    <scope>NUCLEOTIDE SEQUENCE</scope>
    <source>
        <strain evidence="2">KIOM G15050</strain>
    </source>
</reference>
<accession>A0A8H7GMA5</accession>
<gene>
    <name evidence="2" type="ORF">HF325_005567</name>
</gene>
<dbReference type="Proteomes" id="UP000649328">
    <property type="component" value="Unassembled WGS sequence"/>
</dbReference>
<name>A0A8H7GMA5_9ASCO</name>
<feature type="compositionally biased region" description="Acidic residues" evidence="1">
    <location>
        <begin position="41"/>
        <end position="61"/>
    </location>
</feature>
<dbReference type="OrthoDB" id="10394902at2759"/>
<dbReference type="AlphaFoldDB" id="A0A8H7GMA5"/>
<dbReference type="EMBL" id="JACBPP010000008">
    <property type="protein sequence ID" value="KAF7999718.1"/>
    <property type="molecule type" value="Genomic_DNA"/>
</dbReference>